<keyword evidence="2" id="KW-1185">Reference proteome</keyword>
<dbReference type="OrthoDB" id="424374at2"/>
<protein>
    <submittedName>
        <fullName evidence="1">Uncharacterized protein</fullName>
    </submittedName>
</protein>
<accession>A0A4Y9EPB1</accession>
<gene>
    <name evidence="1" type="ORF">EUV02_10620</name>
</gene>
<proteinExistence type="predicted"/>
<evidence type="ECO:0000313" key="1">
    <source>
        <dbReference type="EMBL" id="TFU03898.1"/>
    </source>
</evidence>
<dbReference type="EMBL" id="SIHO01000002">
    <property type="protein sequence ID" value="TFU03898.1"/>
    <property type="molecule type" value="Genomic_DNA"/>
</dbReference>
<organism evidence="1 2">
    <name type="scientific">Glacieibacterium arshaanense</name>
    <dbReference type="NCBI Taxonomy" id="2511025"/>
    <lineage>
        <taxon>Bacteria</taxon>
        <taxon>Pseudomonadati</taxon>
        <taxon>Pseudomonadota</taxon>
        <taxon>Alphaproteobacteria</taxon>
        <taxon>Sphingomonadales</taxon>
        <taxon>Sphingosinicellaceae</taxon>
        <taxon>Glacieibacterium</taxon>
    </lineage>
</organism>
<dbReference type="Proteomes" id="UP000297737">
    <property type="component" value="Unassembled WGS sequence"/>
</dbReference>
<sequence>MATATAPVAKTAPAKEGEFLFVQTSKGMTWDAGTGTLALTGVSPTTLFFTDRPNRVAGNMTTASFVPFWSTGKDSFSKDPPNADLSILENGKLQQVVVELKSPALKGDTLTYNAKIIAGKMPAKGANVAVFIDIIGMPMTPVSVAGVARRSYARAVIH</sequence>
<name>A0A4Y9EPB1_9SPHN</name>
<dbReference type="AlphaFoldDB" id="A0A4Y9EPB1"/>
<comment type="caution">
    <text evidence="1">The sequence shown here is derived from an EMBL/GenBank/DDBJ whole genome shotgun (WGS) entry which is preliminary data.</text>
</comment>
<reference evidence="1 2" key="1">
    <citation type="submission" date="2019-02" db="EMBL/GenBank/DDBJ databases">
        <title>Polymorphobacter sp. isolated from the lake at the Tibet of China.</title>
        <authorList>
            <person name="Li A."/>
        </authorList>
    </citation>
    <scope>NUCLEOTIDE SEQUENCE [LARGE SCALE GENOMIC DNA]</scope>
    <source>
        <strain evidence="1 2">DJ1R-1</strain>
    </source>
</reference>
<evidence type="ECO:0000313" key="2">
    <source>
        <dbReference type="Proteomes" id="UP000297737"/>
    </source>
</evidence>